<dbReference type="GeneID" id="301341584"/>
<sequence length="111" mass="12776">MKFGEERAKKTIERLYSNPKNWRRNDFRKAYYVLTGQEPVMSEEIAKEIIKACIDDDNLKERVEYVAALLLITGKWILPTVVIPSGMSSQIKARYSSGDLRSCSSPLAYRK</sequence>
<protein>
    <submittedName>
        <fullName evidence="1">Uncharacterized protein</fullName>
    </submittedName>
</protein>
<reference evidence="1" key="1">
    <citation type="submission" date="2023-08" db="EMBL/GenBank/DDBJ databases">
        <title>Complete genome sequence of Shewanella oncorhynchi Z-P2, a siderophore putrebactin-producing bacterium.</title>
        <authorList>
            <person name="Zhang Y."/>
        </authorList>
    </citation>
    <scope>NUCLEOTIDE SEQUENCE</scope>
    <source>
        <strain evidence="1">Z-P2</strain>
    </source>
</reference>
<dbReference type="AlphaFoldDB" id="A0AA50Q5B9"/>
<dbReference type="KEGG" id="sog:RA178_20340"/>
<dbReference type="Proteomes" id="UP001236800">
    <property type="component" value="Chromosome"/>
</dbReference>
<organism evidence="1">
    <name type="scientific">Shewanella oncorhynchi</name>
    <dbReference type="NCBI Taxonomy" id="2726434"/>
    <lineage>
        <taxon>Bacteria</taxon>
        <taxon>Pseudomonadati</taxon>
        <taxon>Pseudomonadota</taxon>
        <taxon>Gammaproteobacteria</taxon>
        <taxon>Alteromonadales</taxon>
        <taxon>Shewanellaceae</taxon>
        <taxon>Shewanella</taxon>
    </lineage>
</organism>
<name>A0AA50Q5B9_9GAMM</name>
<dbReference type="RefSeq" id="WP_306683614.1">
    <property type="nucleotide sequence ID" value="NZ_CP132914.1"/>
</dbReference>
<accession>A0AA50Q5B9</accession>
<evidence type="ECO:0000313" key="1">
    <source>
        <dbReference type="EMBL" id="WMB72727.1"/>
    </source>
</evidence>
<dbReference type="EMBL" id="CP132914">
    <property type="protein sequence ID" value="WMB72727.1"/>
    <property type="molecule type" value="Genomic_DNA"/>
</dbReference>
<proteinExistence type="predicted"/>
<gene>
    <name evidence="1" type="ORF">RA178_20340</name>
</gene>